<dbReference type="AlphaFoldDB" id="A0A6T7EAR7"/>
<reference evidence="3" key="1">
    <citation type="submission" date="2021-01" db="EMBL/GenBank/DDBJ databases">
        <authorList>
            <person name="Corre E."/>
            <person name="Pelletier E."/>
            <person name="Niang G."/>
            <person name="Scheremetjew M."/>
            <person name="Finn R."/>
            <person name="Kale V."/>
            <person name="Holt S."/>
            <person name="Cochrane G."/>
            <person name="Meng A."/>
            <person name="Brown T."/>
            <person name="Cohen L."/>
        </authorList>
    </citation>
    <scope>NUCLEOTIDE SEQUENCE</scope>
    <source>
        <strain evidence="3">RCC1693</strain>
    </source>
</reference>
<dbReference type="EMBL" id="HBGT01016013">
    <property type="protein sequence ID" value="CAD9415315.1"/>
    <property type="molecule type" value="Transcribed_RNA"/>
</dbReference>
<proteinExistence type="predicted"/>
<gene>
    <name evidence="2" type="ORF">FPAR1323_LOCUS8549</name>
    <name evidence="3" type="ORF">FPAR1323_LOCUS8551</name>
</gene>
<evidence type="ECO:0000313" key="2">
    <source>
        <dbReference type="EMBL" id="CAD9415310.1"/>
    </source>
</evidence>
<name>A0A6T7EAR7_9STRA</name>
<feature type="region of interest" description="Disordered" evidence="1">
    <location>
        <begin position="1"/>
        <end position="112"/>
    </location>
</feature>
<evidence type="ECO:0000256" key="1">
    <source>
        <dbReference type="SAM" id="MobiDB-lite"/>
    </source>
</evidence>
<protein>
    <submittedName>
        <fullName evidence="3">Uncharacterized protein</fullName>
    </submittedName>
</protein>
<dbReference type="EMBL" id="HBGT01016011">
    <property type="protein sequence ID" value="CAD9415310.1"/>
    <property type="molecule type" value="Transcribed_RNA"/>
</dbReference>
<evidence type="ECO:0000313" key="3">
    <source>
        <dbReference type="EMBL" id="CAD9415315.1"/>
    </source>
</evidence>
<organism evidence="3">
    <name type="scientific">Florenciella parvula</name>
    <dbReference type="NCBI Taxonomy" id="236787"/>
    <lineage>
        <taxon>Eukaryota</taxon>
        <taxon>Sar</taxon>
        <taxon>Stramenopiles</taxon>
        <taxon>Ochrophyta</taxon>
        <taxon>Dictyochophyceae</taxon>
        <taxon>Florenciellales</taxon>
        <taxon>Florenciella</taxon>
    </lineage>
</organism>
<accession>A0A6T7EAR7</accession>
<feature type="compositionally biased region" description="Basic and acidic residues" evidence="1">
    <location>
        <begin position="58"/>
        <end position="73"/>
    </location>
</feature>
<sequence>MSADEPTEEQKALAVVLSLAQGNKQPAGSGEGGGGSDGESNSTSSDEEDEAESSPVVAREDRGVSEAEAKDDLAAAGGATDSKPDAASPMRPPRGLPPMPSLAEGFDGLTKQ</sequence>
<feature type="compositionally biased region" description="Pro residues" evidence="1">
    <location>
        <begin position="90"/>
        <end position="100"/>
    </location>
</feature>